<dbReference type="AlphaFoldDB" id="A0A2Z3JCY6"/>
<accession>A0A2Z3JCY6</accession>
<proteinExistence type="predicted"/>
<reference evidence="1 2" key="1">
    <citation type="submission" date="2018-05" db="EMBL/GenBank/DDBJ databases">
        <title>Complete Genome Sequence of Deinococcus sp. strain 17bor-2.</title>
        <authorList>
            <person name="Srinivasan S."/>
        </authorList>
    </citation>
    <scope>NUCLEOTIDE SEQUENCE [LARGE SCALE GENOMIC DNA]</scope>
    <source>
        <strain evidence="1 2">17bor-2</strain>
    </source>
</reference>
<protein>
    <recommendedName>
        <fullName evidence="3">Helix-turn-helix domain-containing protein</fullName>
    </recommendedName>
</protein>
<dbReference type="SUPFAM" id="SSF46689">
    <property type="entry name" value="Homeodomain-like"/>
    <property type="match status" value="1"/>
</dbReference>
<dbReference type="RefSeq" id="WP_109826088.1">
    <property type="nucleotide sequence ID" value="NZ_CP029494.1"/>
</dbReference>
<dbReference type="Proteomes" id="UP000245368">
    <property type="component" value="Chromosome"/>
</dbReference>
<name>A0A2Z3JCY6_9DEIO</name>
<dbReference type="EMBL" id="CP029494">
    <property type="protein sequence ID" value="AWN22805.1"/>
    <property type="molecule type" value="Genomic_DNA"/>
</dbReference>
<keyword evidence="2" id="KW-1185">Reference proteome</keyword>
<evidence type="ECO:0008006" key="3">
    <source>
        <dbReference type="Google" id="ProtNLM"/>
    </source>
</evidence>
<dbReference type="OrthoDB" id="69748at2"/>
<organism evidence="1 2">
    <name type="scientific">Deinococcus irradiatisoli</name>
    <dbReference type="NCBI Taxonomy" id="2202254"/>
    <lineage>
        <taxon>Bacteria</taxon>
        <taxon>Thermotogati</taxon>
        <taxon>Deinococcota</taxon>
        <taxon>Deinococci</taxon>
        <taxon>Deinococcales</taxon>
        <taxon>Deinococcaceae</taxon>
        <taxon>Deinococcus</taxon>
    </lineage>
</organism>
<sequence length="147" mass="16649">MKYAVRLEAEQQARLKGLLNAGVAPARQLTHARILLKADRHGPALRDQAIAAQLEICTHTVFRVRKRFVEAGLDAALHYLHHQNLKLHVLNERTQAHLIALACTRAKGQPRLSLRLLADKMVELGYLPHLSHETVRKTLKKINSNRI</sequence>
<dbReference type="InterPro" id="IPR009057">
    <property type="entry name" value="Homeodomain-like_sf"/>
</dbReference>
<evidence type="ECO:0000313" key="1">
    <source>
        <dbReference type="EMBL" id="AWN22805.1"/>
    </source>
</evidence>
<gene>
    <name evidence="1" type="ORF">DKM44_05845</name>
</gene>
<dbReference type="Pfam" id="PF13565">
    <property type="entry name" value="HTH_32"/>
    <property type="match status" value="1"/>
</dbReference>
<evidence type="ECO:0000313" key="2">
    <source>
        <dbReference type="Proteomes" id="UP000245368"/>
    </source>
</evidence>
<dbReference type="KEGG" id="dez:DKM44_05845"/>